<reference evidence="3" key="1">
    <citation type="submission" date="2021-01" db="UniProtKB">
        <authorList>
            <consortium name="EnsemblMetazoa"/>
        </authorList>
    </citation>
    <scope>IDENTIFICATION</scope>
</reference>
<dbReference type="OrthoDB" id="5974161at2759"/>
<dbReference type="NCBIfam" id="NF040941">
    <property type="entry name" value="GGGWT_bact"/>
    <property type="match status" value="1"/>
</dbReference>
<dbReference type="InterPro" id="IPR014716">
    <property type="entry name" value="Fibrinogen_a/b/g_C_1"/>
</dbReference>
<evidence type="ECO:0000256" key="1">
    <source>
        <dbReference type="SAM" id="SignalP"/>
    </source>
</evidence>
<dbReference type="PANTHER" id="PTHR19143">
    <property type="entry name" value="FIBRINOGEN/TENASCIN/ANGIOPOEITIN"/>
    <property type="match status" value="1"/>
</dbReference>
<dbReference type="SUPFAM" id="SSF56496">
    <property type="entry name" value="Fibrinogen C-terminal domain-like"/>
    <property type="match status" value="1"/>
</dbReference>
<feature type="domain" description="Fibrinogen C-terminal" evidence="2">
    <location>
        <begin position="72"/>
        <end position="302"/>
    </location>
</feature>
<keyword evidence="4" id="KW-1185">Reference proteome</keyword>
<evidence type="ECO:0000313" key="4">
    <source>
        <dbReference type="Proteomes" id="UP000594262"/>
    </source>
</evidence>
<dbReference type="InterPro" id="IPR036056">
    <property type="entry name" value="Fibrinogen-like_C"/>
</dbReference>
<dbReference type="InterPro" id="IPR002181">
    <property type="entry name" value="Fibrinogen_a/b/g_C_dom"/>
</dbReference>
<dbReference type="GO" id="GO:0005615">
    <property type="term" value="C:extracellular space"/>
    <property type="evidence" value="ECO:0007669"/>
    <property type="project" value="TreeGrafter"/>
</dbReference>
<dbReference type="SMART" id="SM00186">
    <property type="entry name" value="FBG"/>
    <property type="match status" value="1"/>
</dbReference>
<name>A0A7M5VBV2_9CNID</name>
<organism evidence="3 4">
    <name type="scientific">Clytia hemisphaerica</name>
    <dbReference type="NCBI Taxonomy" id="252671"/>
    <lineage>
        <taxon>Eukaryota</taxon>
        <taxon>Metazoa</taxon>
        <taxon>Cnidaria</taxon>
        <taxon>Hydrozoa</taxon>
        <taxon>Hydroidolina</taxon>
        <taxon>Leptothecata</taxon>
        <taxon>Obeliida</taxon>
        <taxon>Clytiidae</taxon>
        <taxon>Clytia</taxon>
    </lineage>
</organism>
<dbReference type="Pfam" id="PF00147">
    <property type="entry name" value="Fibrinogen_C"/>
    <property type="match status" value="1"/>
</dbReference>
<sequence length="302" mass="35491">MKIFACLLLLLSIYMVNGDNTSDIKTLKSSLQLLLKRIELKSSYCSAQAQGQCGACICKDDFNLPKKYYCDCRNQSPQRDCLAHRQNGMKIDGYYTVTMNGYRTTQVYCDQTTSGGGWTVIQRRMDGSVNFFREWKDYRRGFGHLHHEFWQGNDDIHLLTKQAMNNSELMIQMKIQHLNILFTNRYSHFNVLDEENRYQLEVAGPSGNLNPKFFTQFQHNQRFSTWDWPHDGADPFVSCASKHQFAGWWINGSSNNCTGYEAAAHNLNGPYDAFRTRKWYQRINYYFKYHPYFTEIKVRRKL</sequence>
<proteinExistence type="predicted"/>
<protein>
    <recommendedName>
        <fullName evidence="2">Fibrinogen C-terminal domain-containing protein</fullName>
    </recommendedName>
</protein>
<evidence type="ECO:0000313" key="3">
    <source>
        <dbReference type="EnsemblMetazoa" id="CLYHEMP007451.1"/>
    </source>
</evidence>
<feature type="signal peptide" evidence="1">
    <location>
        <begin position="1"/>
        <end position="18"/>
    </location>
</feature>
<feature type="chain" id="PRO_5029817852" description="Fibrinogen C-terminal domain-containing protein" evidence="1">
    <location>
        <begin position="19"/>
        <end position="302"/>
    </location>
</feature>
<accession>A0A7M5VBV2</accession>
<dbReference type="AlphaFoldDB" id="A0A7M5VBV2"/>
<dbReference type="Gene3D" id="3.90.215.10">
    <property type="entry name" value="Gamma Fibrinogen, chain A, domain 1"/>
    <property type="match status" value="1"/>
</dbReference>
<dbReference type="EnsemblMetazoa" id="CLYHEMT007451.1">
    <property type="protein sequence ID" value="CLYHEMP007451.1"/>
    <property type="gene ID" value="CLYHEMG007451"/>
</dbReference>
<keyword evidence="1" id="KW-0732">Signal</keyword>
<dbReference type="Proteomes" id="UP000594262">
    <property type="component" value="Unplaced"/>
</dbReference>
<dbReference type="InterPro" id="IPR050373">
    <property type="entry name" value="Fibrinogen_C-term_domain"/>
</dbReference>
<evidence type="ECO:0000259" key="2">
    <source>
        <dbReference type="PROSITE" id="PS51406"/>
    </source>
</evidence>
<dbReference type="PROSITE" id="PS51406">
    <property type="entry name" value="FIBRINOGEN_C_2"/>
    <property type="match status" value="1"/>
</dbReference>